<sequence length="222" mass="24675">MIPFHVLILTHICIFSQKDPAELPGNIKVSKNIQLLHDTWTCKKPNSTCPLSHCYVTPTGEHLHLTCWAAVMLKWIEHTTLQKPPNHHLFDTVNQDGGIAQEKLSLVLQCHLNNLKSKNTPHSSAPVINLILSNDILGLAAPLPPQCTNGTDISSDVLLPVTCAPGDKISIIEFCACYNLGDSILKKLQENSFWKACSLCFMSITDLKDMWFNHGQIADLQM</sequence>
<dbReference type="Proteomes" id="UP000054538">
    <property type="component" value="Unassembled WGS sequence"/>
</dbReference>
<evidence type="ECO:0000313" key="2">
    <source>
        <dbReference type="Proteomes" id="UP000054538"/>
    </source>
</evidence>
<proteinExistence type="predicted"/>
<accession>A0A0D0CQ99</accession>
<dbReference type="STRING" id="930991.A0A0D0CQ99"/>
<keyword evidence="2" id="KW-1185">Reference proteome</keyword>
<name>A0A0D0CQ99_9AGAM</name>
<dbReference type="EMBL" id="KN826943">
    <property type="protein sequence ID" value="KIK77533.1"/>
    <property type="molecule type" value="Genomic_DNA"/>
</dbReference>
<dbReference type="OrthoDB" id="3063862at2759"/>
<organism evidence="1 2">
    <name type="scientific">Paxillus rubicundulus Ve08.2h10</name>
    <dbReference type="NCBI Taxonomy" id="930991"/>
    <lineage>
        <taxon>Eukaryota</taxon>
        <taxon>Fungi</taxon>
        <taxon>Dikarya</taxon>
        <taxon>Basidiomycota</taxon>
        <taxon>Agaricomycotina</taxon>
        <taxon>Agaricomycetes</taxon>
        <taxon>Agaricomycetidae</taxon>
        <taxon>Boletales</taxon>
        <taxon>Paxilineae</taxon>
        <taxon>Paxillaceae</taxon>
        <taxon>Paxillus</taxon>
    </lineage>
</organism>
<dbReference type="HOGENOM" id="CLU_1444257_0_0_1"/>
<dbReference type="InParanoid" id="A0A0D0CQ99"/>
<reference evidence="2" key="2">
    <citation type="submission" date="2015-01" db="EMBL/GenBank/DDBJ databases">
        <title>Evolutionary Origins and Diversification of the Mycorrhizal Mutualists.</title>
        <authorList>
            <consortium name="DOE Joint Genome Institute"/>
            <consortium name="Mycorrhizal Genomics Consortium"/>
            <person name="Kohler A."/>
            <person name="Kuo A."/>
            <person name="Nagy L.G."/>
            <person name="Floudas D."/>
            <person name="Copeland A."/>
            <person name="Barry K.W."/>
            <person name="Cichocki N."/>
            <person name="Veneault-Fourrey C."/>
            <person name="LaButti K."/>
            <person name="Lindquist E.A."/>
            <person name="Lipzen A."/>
            <person name="Lundell T."/>
            <person name="Morin E."/>
            <person name="Murat C."/>
            <person name="Riley R."/>
            <person name="Ohm R."/>
            <person name="Sun H."/>
            <person name="Tunlid A."/>
            <person name="Henrissat B."/>
            <person name="Grigoriev I.V."/>
            <person name="Hibbett D.S."/>
            <person name="Martin F."/>
        </authorList>
    </citation>
    <scope>NUCLEOTIDE SEQUENCE [LARGE SCALE GENOMIC DNA]</scope>
    <source>
        <strain evidence="2">Ve08.2h10</strain>
    </source>
</reference>
<gene>
    <name evidence="1" type="ORF">PAXRUDRAFT_166520</name>
</gene>
<evidence type="ECO:0000313" key="1">
    <source>
        <dbReference type="EMBL" id="KIK77533.1"/>
    </source>
</evidence>
<protein>
    <submittedName>
        <fullName evidence="1">Uncharacterized protein</fullName>
    </submittedName>
</protein>
<reference evidence="1 2" key="1">
    <citation type="submission" date="2014-04" db="EMBL/GenBank/DDBJ databases">
        <authorList>
            <consortium name="DOE Joint Genome Institute"/>
            <person name="Kuo A."/>
            <person name="Kohler A."/>
            <person name="Jargeat P."/>
            <person name="Nagy L.G."/>
            <person name="Floudas D."/>
            <person name="Copeland A."/>
            <person name="Barry K.W."/>
            <person name="Cichocki N."/>
            <person name="Veneault-Fourrey C."/>
            <person name="LaButti K."/>
            <person name="Lindquist E.A."/>
            <person name="Lipzen A."/>
            <person name="Lundell T."/>
            <person name="Morin E."/>
            <person name="Murat C."/>
            <person name="Sun H."/>
            <person name="Tunlid A."/>
            <person name="Henrissat B."/>
            <person name="Grigoriev I.V."/>
            <person name="Hibbett D.S."/>
            <person name="Martin F."/>
            <person name="Nordberg H.P."/>
            <person name="Cantor M.N."/>
            <person name="Hua S.X."/>
        </authorList>
    </citation>
    <scope>NUCLEOTIDE SEQUENCE [LARGE SCALE GENOMIC DNA]</scope>
    <source>
        <strain evidence="1 2">Ve08.2h10</strain>
    </source>
</reference>
<dbReference type="AlphaFoldDB" id="A0A0D0CQ99"/>